<dbReference type="STRING" id="604089.SAMN04487942_2698"/>
<comment type="caution">
    <text evidence="4">Lacks conserved residue(s) required for the propagation of feature annotation.</text>
</comment>
<dbReference type="AlphaFoldDB" id="A0A1H8PI48"/>
<keyword evidence="3 4" id="KW-0413">Isomerase</keyword>
<keyword evidence="2 4" id="KW-0819">tRNA processing</keyword>
<dbReference type="Proteomes" id="UP000198657">
    <property type="component" value="Unassembled WGS sequence"/>
</dbReference>
<keyword evidence="10" id="KW-1185">Reference proteome</keyword>
<protein>
    <recommendedName>
        <fullName evidence="4">tRNA pseudouridine synthase A</fullName>
        <ecNumber evidence="4">5.4.99.12</ecNumber>
    </recommendedName>
    <alternativeName>
        <fullName evidence="4">tRNA pseudouridine(38-40) synthase</fullName>
    </alternativeName>
    <alternativeName>
        <fullName evidence="4">tRNA pseudouridylate synthase I</fullName>
    </alternativeName>
    <alternativeName>
        <fullName evidence="4">tRNA-uridine isomerase I</fullName>
    </alternativeName>
</protein>
<organism evidence="9 10">
    <name type="scientific">Flavobacterium sinopsychrotolerans</name>
    <dbReference type="NCBI Taxonomy" id="604089"/>
    <lineage>
        <taxon>Bacteria</taxon>
        <taxon>Pseudomonadati</taxon>
        <taxon>Bacteroidota</taxon>
        <taxon>Flavobacteriia</taxon>
        <taxon>Flavobacteriales</taxon>
        <taxon>Flavobacteriaceae</taxon>
        <taxon>Flavobacterium</taxon>
    </lineage>
</organism>
<dbReference type="Gene3D" id="3.30.70.580">
    <property type="entry name" value="Pseudouridine synthase I, catalytic domain, N-terminal subdomain"/>
    <property type="match status" value="1"/>
</dbReference>
<comment type="function">
    <text evidence="4">Formation of pseudouridine at positions 38, 39 and 40 in the anticodon stem and loop of transfer RNAs.</text>
</comment>
<reference evidence="10" key="1">
    <citation type="submission" date="2016-10" db="EMBL/GenBank/DDBJ databases">
        <authorList>
            <person name="Varghese N."/>
            <person name="Submissions S."/>
        </authorList>
    </citation>
    <scope>NUCLEOTIDE SEQUENCE [LARGE SCALE GENOMIC DNA]</scope>
    <source>
        <strain evidence="10">CGMCC 1.8704</strain>
    </source>
</reference>
<evidence type="ECO:0000313" key="9">
    <source>
        <dbReference type="EMBL" id="SEO41404.1"/>
    </source>
</evidence>
<dbReference type="PANTHER" id="PTHR11142">
    <property type="entry name" value="PSEUDOURIDYLATE SYNTHASE"/>
    <property type="match status" value="1"/>
</dbReference>
<evidence type="ECO:0000256" key="6">
    <source>
        <dbReference type="PIRSR" id="PIRSR001430-2"/>
    </source>
</evidence>
<dbReference type="SUPFAM" id="SSF55120">
    <property type="entry name" value="Pseudouridine synthase"/>
    <property type="match status" value="1"/>
</dbReference>
<name>A0A1H8PI48_9FLAO</name>
<comment type="catalytic activity">
    <reaction evidence="4 7">
        <text>uridine(38/39/40) in tRNA = pseudouridine(38/39/40) in tRNA</text>
        <dbReference type="Rhea" id="RHEA:22376"/>
        <dbReference type="Rhea" id="RHEA-COMP:10085"/>
        <dbReference type="Rhea" id="RHEA-COMP:10087"/>
        <dbReference type="ChEBI" id="CHEBI:65314"/>
        <dbReference type="ChEBI" id="CHEBI:65315"/>
        <dbReference type="EC" id="5.4.99.12"/>
    </reaction>
</comment>
<evidence type="ECO:0000256" key="4">
    <source>
        <dbReference type="HAMAP-Rule" id="MF_00171"/>
    </source>
</evidence>
<evidence type="ECO:0000313" key="10">
    <source>
        <dbReference type="Proteomes" id="UP000198657"/>
    </source>
</evidence>
<gene>
    <name evidence="4" type="primary">truA</name>
    <name evidence="9" type="ORF">SAMN04487942_2698</name>
</gene>
<sequence length="265" mass="30764">MRLRGKKINKYLCGFKKIHLRYFIKLAYNGTHYHGWQYQPNAASVQETMNKAFSVLLNTTINLMGAGRTDTGVHAKEMYAHFDFDKSLDTPSLVHKLNSYLPKDIVIYDIIPVHDEAHTRFDATKRTYEYHINSFKDVFSQEQSWYFHQKLDVDLMNEAAQLLFNHTDFQCFSKVNTDVNTFDCTIFEANWKQENGNLIFTISANRFLRNMVRAIVGTLVNIGLHKITLADFTAIIESKNRDNAGFSVPAHGLYLTKIEYHYITQ</sequence>
<dbReference type="GO" id="GO:0031119">
    <property type="term" value="P:tRNA pseudouridine synthesis"/>
    <property type="evidence" value="ECO:0007669"/>
    <property type="project" value="UniProtKB-UniRule"/>
</dbReference>
<evidence type="ECO:0000259" key="8">
    <source>
        <dbReference type="Pfam" id="PF01416"/>
    </source>
</evidence>
<evidence type="ECO:0000256" key="5">
    <source>
        <dbReference type="PIRSR" id="PIRSR001430-1"/>
    </source>
</evidence>
<comment type="similarity">
    <text evidence="1 4 7">Belongs to the tRNA pseudouridine synthase TruA family.</text>
</comment>
<dbReference type="PANTHER" id="PTHR11142:SF0">
    <property type="entry name" value="TRNA PSEUDOURIDINE SYNTHASE-LIKE 1"/>
    <property type="match status" value="1"/>
</dbReference>
<dbReference type="EMBL" id="FODN01000006">
    <property type="protein sequence ID" value="SEO41404.1"/>
    <property type="molecule type" value="Genomic_DNA"/>
</dbReference>
<evidence type="ECO:0000256" key="1">
    <source>
        <dbReference type="ARBA" id="ARBA00009375"/>
    </source>
</evidence>
<accession>A0A1H8PI48</accession>
<feature type="binding site" evidence="4 6">
    <location>
        <position position="128"/>
    </location>
    <ligand>
        <name>substrate</name>
    </ligand>
</feature>
<dbReference type="NCBIfam" id="TIGR00071">
    <property type="entry name" value="hisT_truA"/>
    <property type="match status" value="1"/>
</dbReference>
<evidence type="ECO:0000256" key="3">
    <source>
        <dbReference type="ARBA" id="ARBA00023235"/>
    </source>
</evidence>
<dbReference type="EC" id="5.4.99.12" evidence="4"/>
<dbReference type="InterPro" id="IPR020094">
    <property type="entry name" value="TruA/RsuA/RluB/E/F_N"/>
</dbReference>
<dbReference type="Gene3D" id="3.30.70.660">
    <property type="entry name" value="Pseudouridine synthase I, catalytic domain, C-terminal subdomain"/>
    <property type="match status" value="1"/>
</dbReference>
<comment type="subunit">
    <text evidence="4">Homodimer.</text>
</comment>
<dbReference type="CDD" id="cd02570">
    <property type="entry name" value="PseudoU_synth_EcTruA"/>
    <property type="match status" value="1"/>
</dbReference>
<dbReference type="InterPro" id="IPR020095">
    <property type="entry name" value="PsdUridine_synth_TruA_C"/>
</dbReference>
<dbReference type="InterPro" id="IPR020097">
    <property type="entry name" value="PsdUridine_synth_TruA_a/b_dom"/>
</dbReference>
<dbReference type="InterPro" id="IPR020103">
    <property type="entry name" value="PsdUridine_synth_cat_dom_sf"/>
</dbReference>
<dbReference type="Pfam" id="PF01416">
    <property type="entry name" value="PseudoU_synth_1"/>
    <property type="match status" value="2"/>
</dbReference>
<evidence type="ECO:0000256" key="2">
    <source>
        <dbReference type="ARBA" id="ARBA00022694"/>
    </source>
</evidence>
<dbReference type="FunFam" id="3.30.70.580:FF:000001">
    <property type="entry name" value="tRNA pseudouridine synthase A"/>
    <property type="match status" value="1"/>
</dbReference>
<feature type="domain" description="Pseudouridine synthase I TruA alpha/beta" evidence="8">
    <location>
        <begin position="159"/>
        <end position="260"/>
    </location>
</feature>
<dbReference type="InterPro" id="IPR001406">
    <property type="entry name" value="PsdUridine_synth_TruA"/>
</dbReference>
<feature type="domain" description="Pseudouridine synthase I TruA alpha/beta" evidence="8">
    <location>
        <begin position="27"/>
        <end position="122"/>
    </location>
</feature>
<evidence type="ECO:0000256" key="7">
    <source>
        <dbReference type="RuleBase" id="RU003792"/>
    </source>
</evidence>
<dbReference type="GO" id="GO:0003723">
    <property type="term" value="F:RNA binding"/>
    <property type="evidence" value="ECO:0007669"/>
    <property type="project" value="InterPro"/>
</dbReference>
<dbReference type="PIRSF" id="PIRSF001430">
    <property type="entry name" value="tRNA_psdUrid_synth"/>
    <property type="match status" value="1"/>
</dbReference>
<proteinExistence type="inferred from homology"/>
<dbReference type="GO" id="GO:0160147">
    <property type="term" value="F:tRNA pseudouridine(38-40) synthase activity"/>
    <property type="evidence" value="ECO:0007669"/>
    <property type="project" value="UniProtKB-EC"/>
</dbReference>
<dbReference type="HAMAP" id="MF_00171">
    <property type="entry name" value="TruA"/>
    <property type="match status" value="1"/>
</dbReference>
<feature type="active site" description="Nucleophile" evidence="4 5">
    <location>
        <position position="70"/>
    </location>
</feature>